<keyword evidence="6" id="KW-0479">Metal-binding</keyword>
<evidence type="ECO:0000256" key="6">
    <source>
        <dbReference type="PROSITE-ProRule" id="PRU00175"/>
    </source>
</evidence>
<feature type="region of interest" description="Disordered" evidence="7">
    <location>
        <begin position="1057"/>
        <end position="1158"/>
    </location>
</feature>
<dbReference type="STRING" id="1745343.A0A2J6Q0N1"/>
<dbReference type="GO" id="GO:0008094">
    <property type="term" value="F:ATP-dependent activity, acting on DNA"/>
    <property type="evidence" value="ECO:0007669"/>
    <property type="project" value="TreeGrafter"/>
</dbReference>
<keyword evidence="6" id="KW-0862">Zinc</keyword>
<dbReference type="GO" id="GO:0005737">
    <property type="term" value="C:cytoplasm"/>
    <property type="evidence" value="ECO:0007669"/>
    <property type="project" value="TreeGrafter"/>
</dbReference>
<feature type="compositionally biased region" description="Low complexity" evidence="7">
    <location>
        <begin position="54"/>
        <end position="74"/>
    </location>
</feature>
<dbReference type="InterPro" id="IPR000330">
    <property type="entry name" value="SNF2_N"/>
</dbReference>
<dbReference type="GO" id="GO:0005524">
    <property type="term" value="F:ATP binding"/>
    <property type="evidence" value="ECO:0007669"/>
    <property type="project" value="UniProtKB-KW"/>
</dbReference>
<dbReference type="Gene3D" id="3.40.50.10810">
    <property type="entry name" value="Tandem AAA-ATPase domain"/>
    <property type="match status" value="1"/>
</dbReference>
<dbReference type="InterPro" id="IPR050628">
    <property type="entry name" value="SNF2_RAD54_helicase_TF"/>
</dbReference>
<dbReference type="GO" id="GO:0008270">
    <property type="term" value="F:zinc ion binding"/>
    <property type="evidence" value="ECO:0007669"/>
    <property type="project" value="UniProtKB-KW"/>
</dbReference>
<dbReference type="Gene3D" id="3.40.50.300">
    <property type="entry name" value="P-loop containing nucleotide triphosphate hydrolases"/>
    <property type="match status" value="2"/>
</dbReference>
<evidence type="ECO:0008006" key="13">
    <source>
        <dbReference type="Google" id="ProtNLM"/>
    </source>
</evidence>
<sequence>MDVLLNELAFQKVLLNSIDDTVQNREAAEEEVRAEIRTLEKQIRDRKRGTTTASNSQPPVSASQSSQSRSSLSSKKPGPAPGNSTPSATAMDAYQNGGEWYNLSSTASTPSSADSMGDLLSPSRMNLPTRKRTHSKHLDGALLPIEDNKSRRTSPSPFLAGPSTPSTISSGYGPMLGEGYFNLTFDEFDFDREYLQMQKAEEERIKREQLDEEFARSFQERSGPSSMNPPSTNTISAFDRMSGIPPRPSSSTPSMTSSHTQIGKSGARKLPWGTPSSAPLGTKSVKSEPRSMTSGIKSEAASISLEGFASYASMQNNSVPSFKTESSSSQVIPGSFRDVFELDSDSDIEIIPASEYHDNRRHTRTPTMKQNNGSSSNVYGMQQPKLERPKFSPEAQISGNAALRRLGQSASNDALQMAIYGKQQGPKDWMNKSSSAASSIMNPFGPGPSSIAGSSSFAGGYVYPSAYSNGMDGMPGAYSNGMGSMKAMPGAYPGSMHSGLPGLPGLGYGLNNANGAMADFGMNQGGLSQTFDGAPQSSSSDELGDIIRRAGNNYNEISDYLNLDTRNGALANQLDYIMNDPRKTNQEIKDLLENIRPDVDLPPEDREGTPEGLVYPLYEHQKLALTWLKSMEEGTNKGGILADDMGLGKTISALALILTRPPQDRARKTTLIVGPVALVRQWEKEIRTKIKAAHRLSVHMAHGQAGKKFGWDDVRTYDIVLTTYGTLAAEFKRLEKFHKDKREKGISDYDEAPMRKLFPILGPASKFYRVILDEAQCVKNKGTLSSRACVHIKSIYRFCLTGTPMMNNVGELYSLILFLRIKPYNEWNRFNQEFGLLTKGHAGKRDVSNAMRKLQAVLKAILLRRTKTSEIDGKPIITLPKKTEEVQHVVFDEHQQEFYSALESKTKLQFNKYMKAGTVGKNYSNILVLLLRLRQACCHPHLIHDFEQAPIDGADIDMDAMLELAKSLSPEVVARLLSAEGAFECPVCYDATPNPRIVIPCGHDTCSECLTKISDQASLQNLADGNENGGGSKCPTCRGNLSMNKIIDYVTFKKVHMPDPAADDDETASEDSESDDTETDSDSEDEINSNGDLNDFIVPDNEDVETADEDDAVEGDEGDDEADFVPNPKPKRKAKAKSKSRGERHPKDKGKKKAKKEHVSIAMLKTQANRSAAGRKRYMKYLRKHWQPSAKLNKCVELLEDFINDGQKTIIFSQFVSLLDLLQVPIEDKKWPVLRYDGAMSGEARDAAITKFTESQIHNIMLISLKAGNAGLNLVAASRVIILDPFWNPYIEMQAVDRAYRIGQQREVEVHRVLIKGTVEDRIIELQDQKRALVDSALDEGANKSLGRLDVQQLAFLFGV</sequence>
<evidence type="ECO:0000256" key="5">
    <source>
        <dbReference type="ARBA" id="ARBA00022840"/>
    </source>
</evidence>
<proteinExistence type="inferred from homology"/>
<dbReference type="PANTHER" id="PTHR45626">
    <property type="entry name" value="TRANSCRIPTION TERMINATION FACTOR 2-RELATED"/>
    <property type="match status" value="1"/>
</dbReference>
<accession>A0A2J6Q0N1</accession>
<protein>
    <recommendedName>
        <fullName evidence="13">SWI/SNF family DNA-dependent ATPase Ris1</fullName>
    </recommendedName>
</protein>
<keyword evidence="5" id="KW-0067">ATP-binding</keyword>
<dbReference type="GO" id="GO:0005634">
    <property type="term" value="C:nucleus"/>
    <property type="evidence" value="ECO:0007669"/>
    <property type="project" value="TreeGrafter"/>
</dbReference>
<feature type="compositionally biased region" description="Acidic residues" evidence="7">
    <location>
        <begin position="1061"/>
        <end position="1087"/>
    </location>
</feature>
<dbReference type="PROSITE" id="PS51194">
    <property type="entry name" value="HELICASE_CTER"/>
    <property type="match status" value="1"/>
</dbReference>
<feature type="compositionally biased region" description="Low complexity" evidence="7">
    <location>
        <begin position="249"/>
        <end position="260"/>
    </location>
</feature>
<dbReference type="SUPFAM" id="SSF52540">
    <property type="entry name" value="P-loop containing nucleoside triphosphate hydrolases"/>
    <property type="match status" value="2"/>
</dbReference>
<feature type="compositionally biased region" description="Basic residues" evidence="7">
    <location>
        <begin position="1129"/>
        <end position="1139"/>
    </location>
</feature>
<organism evidence="11 12">
    <name type="scientific">Hyaloscypha hepaticicola</name>
    <dbReference type="NCBI Taxonomy" id="2082293"/>
    <lineage>
        <taxon>Eukaryota</taxon>
        <taxon>Fungi</taxon>
        <taxon>Dikarya</taxon>
        <taxon>Ascomycota</taxon>
        <taxon>Pezizomycotina</taxon>
        <taxon>Leotiomycetes</taxon>
        <taxon>Helotiales</taxon>
        <taxon>Hyaloscyphaceae</taxon>
        <taxon>Hyaloscypha</taxon>
    </lineage>
</organism>
<evidence type="ECO:0000256" key="3">
    <source>
        <dbReference type="ARBA" id="ARBA00022801"/>
    </source>
</evidence>
<gene>
    <name evidence="11" type="ORF">NA56DRAFT_189282</name>
</gene>
<dbReference type="SMART" id="SM00487">
    <property type="entry name" value="DEXDc"/>
    <property type="match status" value="1"/>
</dbReference>
<dbReference type="PROSITE" id="PS50089">
    <property type="entry name" value="ZF_RING_2"/>
    <property type="match status" value="1"/>
</dbReference>
<dbReference type="PROSITE" id="PS51192">
    <property type="entry name" value="HELICASE_ATP_BIND_1"/>
    <property type="match status" value="1"/>
</dbReference>
<dbReference type="InterPro" id="IPR014001">
    <property type="entry name" value="Helicase_ATP-bd"/>
</dbReference>
<dbReference type="Pfam" id="PF13923">
    <property type="entry name" value="zf-C3HC4_2"/>
    <property type="match status" value="1"/>
</dbReference>
<dbReference type="Pfam" id="PF00271">
    <property type="entry name" value="Helicase_C"/>
    <property type="match status" value="1"/>
</dbReference>
<dbReference type="EMBL" id="KZ613487">
    <property type="protein sequence ID" value="PMD19857.1"/>
    <property type="molecule type" value="Genomic_DNA"/>
</dbReference>
<dbReference type="GO" id="GO:0000724">
    <property type="term" value="P:double-strand break repair via homologous recombination"/>
    <property type="evidence" value="ECO:0007669"/>
    <property type="project" value="TreeGrafter"/>
</dbReference>
<feature type="region of interest" description="Disordered" evidence="7">
    <location>
        <begin position="40"/>
        <end position="171"/>
    </location>
</feature>
<keyword evidence="6" id="KW-0863">Zinc-finger</keyword>
<dbReference type="InterPro" id="IPR001650">
    <property type="entry name" value="Helicase_C-like"/>
</dbReference>
<dbReference type="GO" id="GO:0016787">
    <property type="term" value="F:hydrolase activity"/>
    <property type="evidence" value="ECO:0007669"/>
    <property type="project" value="UniProtKB-KW"/>
</dbReference>
<feature type="compositionally biased region" description="Basic residues" evidence="7">
    <location>
        <begin position="1147"/>
        <end position="1156"/>
    </location>
</feature>
<feature type="domain" description="Helicase ATP-binding" evidence="9">
    <location>
        <begin position="630"/>
        <end position="822"/>
    </location>
</feature>
<dbReference type="InterPro" id="IPR013083">
    <property type="entry name" value="Znf_RING/FYVE/PHD"/>
</dbReference>
<dbReference type="OrthoDB" id="423559at2759"/>
<evidence type="ECO:0000259" key="8">
    <source>
        <dbReference type="PROSITE" id="PS50089"/>
    </source>
</evidence>
<dbReference type="CDD" id="cd18793">
    <property type="entry name" value="SF2_C_SNF"/>
    <property type="match status" value="1"/>
</dbReference>
<dbReference type="Gene3D" id="3.30.40.10">
    <property type="entry name" value="Zinc/RING finger domain, C3HC4 (zinc finger)"/>
    <property type="match status" value="1"/>
</dbReference>
<evidence type="ECO:0000259" key="9">
    <source>
        <dbReference type="PROSITE" id="PS51192"/>
    </source>
</evidence>
<evidence type="ECO:0000313" key="12">
    <source>
        <dbReference type="Proteomes" id="UP000235672"/>
    </source>
</evidence>
<dbReference type="InterPro" id="IPR027417">
    <property type="entry name" value="P-loop_NTPase"/>
</dbReference>
<dbReference type="GO" id="GO:0004386">
    <property type="term" value="F:helicase activity"/>
    <property type="evidence" value="ECO:0007669"/>
    <property type="project" value="UniProtKB-KW"/>
</dbReference>
<evidence type="ECO:0000256" key="2">
    <source>
        <dbReference type="ARBA" id="ARBA00022741"/>
    </source>
</evidence>
<keyword evidence="4" id="KW-0347">Helicase</keyword>
<evidence type="ECO:0000256" key="4">
    <source>
        <dbReference type="ARBA" id="ARBA00022806"/>
    </source>
</evidence>
<evidence type="ECO:0000259" key="10">
    <source>
        <dbReference type="PROSITE" id="PS51194"/>
    </source>
</evidence>
<feature type="domain" description="RING-type" evidence="8">
    <location>
        <begin position="985"/>
        <end position="1038"/>
    </location>
</feature>
<name>A0A2J6Q0N1_9HELO</name>
<dbReference type="InterPro" id="IPR049730">
    <property type="entry name" value="SNF2/RAD54-like_C"/>
</dbReference>
<reference evidence="11 12" key="1">
    <citation type="submission" date="2016-05" db="EMBL/GenBank/DDBJ databases">
        <title>A degradative enzymes factory behind the ericoid mycorrhizal symbiosis.</title>
        <authorList>
            <consortium name="DOE Joint Genome Institute"/>
            <person name="Martino E."/>
            <person name="Morin E."/>
            <person name="Grelet G."/>
            <person name="Kuo A."/>
            <person name="Kohler A."/>
            <person name="Daghino S."/>
            <person name="Barry K."/>
            <person name="Choi C."/>
            <person name="Cichocki N."/>
            <person name="Clum A."/>
            <person name="Copeland A."/>
            <person name="Hainaut M."/>
            <person name="Haridas S."/>
            <person name="Labutti K."/>
            <person name="Lindquist E."/>
            <person name="Lipzen A."/>
            <person name="Khouja H.-R."/>
            <person name="Murat C."/>
            <person name="Ohm R."/>
            <person name="Olson A."/>
            <person name="Spatafora J."/>
            <person name="Veneault-Fourrey C."/>
            <person name="Henrissat B."/>
            <person name="Grigoriev I."/>
            <person name="Martin F."/>
            <person name="Perotto S."/>
        </authorList>
    </citation>
    <scope>NUCLEOTIDE SEQUENCE [LARGE SCALE GENOMIC DNA]</scope>
    <source>
        <strain evidence="11 12">UAMH 7357</strain>
    </source>
</reference>
<dbReference type="Pfam" id="PF00176">
    <property type="entry name" value="SNF2-rel_dom"/>
    <property type="match status" value="1"/>
</dbReference>
<feature type="compositionally biased region" description="Acidic residues" evidence="7">
    <location>
        <begin position="1100"/>
        <end position="1123"/>
    </location>
</feature>
<dbReference type="SMART" id="SM00184">
    <property type="entry name" value="RING"/>
    <property type="match status" value="1"/>
</dbReference>
<evidence type="ECO:0000256" key="7">
    <source>
        <dbReference type="SAM" id="MobiDB-lite"/>
    </source>
</evidence>
<dbReference type="SMART" id="SM00490">
    <property type="entry name" value="HELICc"/>
    <property type="match status" value="1"/>
</dbReference>
<dbReference type="SUPFAM" id="SSF57850">
    <property type="entry name" value="RING/U-box"/>
    <property type="match status" value="1"/>
</dbReference>
<feature type="domain" description="Helicase C-terminal" evidence="10">
    <location>
        <begin position="1198"/>
        <end position="1357"/>
    </location>
</feature>
<dbReference type="PANTHER" id="PTHR45626:SF16">
    <property type="entry name" value="ATP-DEPENDENT HELICASE ULS1"/>
    <property type="match status" value="1"/>
</dbReference>
<keyword evidence="3" id="KW-0378">Hydrolase</keyword>
<dbReference type="InterPro" id="IPR038718">
    <property type="entry name" value="SNF2-like_sf"/>
</dbReference>
<evidence type="ECO:0000256" key="1">
    <source>
        <dbReference type="ARBA" id="ARBA00007025"/>
    </source>
</evidence>
<evidence type="ECO:0000313" key="11">
    <source>
        <dbReference type="EMBL" id="PMD19857.1"/>
    </source>
</evidence>
<feature type="region of interest" description="Disordered" evidence="7">
    <location>
        <begin position="242"/>
        <end position="293"/>
    </location>
</feature>
<dbReference type="Proteomes" id="UP000235672">
    <property type="component" value="Unassembled WGS sequence"/>
</dbReference>
<dbReference type="InterPro" id="IPR001841">
    <property type="entry name" value="Znf_RING"/>
</dbReference>
<feature type="compositionally biased region" description="Low complexity" evidence="7">
    <location>
        <begin position="104"/>
        <end position="115"/>
    </location>
</feature>
<comment type="similarity">
    <text evidence="1">Belongs to the SNF2/RAD54 helicase family.</text>
</comment>
<keyword evidence="2" id="KW-0547">Nucleotide-binding</keyword>
<dbReference type="CDD" id="cd18008">
    <property type="entry name" value="DEXDc_SHPRH-like"/>
    <property type="match status" value="1"/>
</dbReference>
<keyword evidence="12" id="KW-1185">Reference proteome</keyword>